<organism evidence="3 4">
    <name type="scientific">Cannabis sativa</name>
    <name type="common">Hemp</name>
    <name type="synonym">Marijuana</name>
    <dbReference type="NCBI Taxonomy" id="3483"/>
    <lineage>
        <taxon>Eukaryota</taxon>
        <taxon>Viridiplantae</taxon>
        <taxon>Streptophyta</taxon>
        <taxon>Embryophyta</taxon>
        <taxon>Tracheophyta</taxon>
        <taxon>Spermatophyta</taxon>
        <taxon>Magnoliopsida</taxon>
        <taxon>eudicotyledons</taxon>
        <taxon>Gunneridae</taxon>
        <taxon>Pentapetalae</taxon>
        <taxon>rosids</taxon>
        <taxon>fabids</taxon>
        <taxon>Rosales</taxon>
        <taxon>Cannabaceae</taxon>
        <taxon>Cannabis</taxon>
    </lineage>
</organism>
<keyword evidence="2" id="KW-0472">Membrane</keyword>
<name>A0A803R010_CANSA</name>
<reference evidence="3" key="1">
    <citation type="submission" date="2018-11" db="EMBL/GenBank/DDBJ databases">
        <authorList>
            <person name="Grassa J C."/>
        </authorList>
    </citation>
    <scope>NUCLEOTIDE SEQUENCE [LARGE SCALE GENOMIC DNA]</scope>
</reference>
<evidence type="ECO:0000313" key="3">
    <source>
        <dbReference type="EnsemblPlants" id="cds.novel_model_3441_5bd9a17a.1.5bd9b138"/>
    </source>
</evidence>
<dbReference type="Proteomes" id="UP000596661">
    <property type="component" value="Chromosome 3"/>
</dbReference>
<dbReference type="AlphaFoldDB" id="A0A803R010"/>
<reference evidence="3" key="2">
    <citation type="submission" date="2021-03" db="UniProtKB">
        <authorList>
            <consortium name="EnsemblPlants"/>
        </authorList>
    </citation>
    <scope>IDENTIFICATION</scope>
</reference>
<accession>A0A803R010</accession>
<evidence type="ECO:0000313" key="4">
    <source>
        <dbReference type="Proteomes" id="UP000596661"/>
    </source>
</evidence>
<evidence type="ECO:0000256" key="2">
    <source>
        <dbReference type="SAM" id="Phobius"/>
    </source>
</evidence>
<feature type="compositionally biased region" description="Basic residues" evidence="1">
    <location>
        <begin position="1"/>
        <end position="17"/>
    </location>
</feature>
<dbReference type="EMBL" id="UZAU01000286">
    <property type="status" value="NOT_ANNOTATED_CDS"/>
    <property type="molecule type" value="Genomic_DNA"/>
</dbReference>
<protein>
    <submittedName>
        <fullName evidence="3">Uncharacterized protein</fullName>
    </submittedName>
</protein>
<keyword evidence="4" id="KW-1185">Reference proteome</keyword>
<feature type="transmembrane region" description="Helical" evidence="2">
    <location>
        <begin position="33"/>
        <end position="51"/>
    </location>
</feature>
<keyword evidence="2" id="KW-0812">Transmembrane</keyword>
<evidence type="ECO:0000256" key="1">
    <source>
        <dbReference type="SAM" id="MobiDB-lite"/>
    </source>
</evidence>
<keyword evidence="2" id="KW-1133">Transmembrane helix</keyword>
<dbReference type="Gramene" id="novel_model_3441_5bd9a17a.1.5bd9b138">
    <property type="protein sequence ID" value="cds.novel_model_3441_5bd9a17a.1.5bd9b138"/>
    <property type="gene ID" value="novel_gene_1823_5bd9a17a"/>
</dbReference>
<feature type="region of interest" description="Disordered" evidence="1">
    <location>
        <begin position="1"/>
        <end position="27"/>
    </location>
</feature>
<sequence>MRIRSREKRRYVGKQKPKTVDPNDESDTHLTSTLLVCLIYIYIYIYIYFYIRQPIYVNIYLEA</sequence>
<dbReference type="EnsemblPlants" id="novel_model_3441_5bd9a17a.1.5bd9b138">
    <property type="protein sequence ID" value="cds.novel_model_3441_5bd9a17a.1.5bd9b138"/>
    <property type="gene ID" value="novel_gene_1823_5bd9a17a"/>
</dbReference>
<proteinExistence type="predicted"/>